<evidence type="ECO:0000256" key="1">
    <source>
        <dbReference type="ARBA" id="ARBA00009084"/>
    </source>
</evidence>
<dbReference type="KEGG" id="osn:115228237"/>
<name>A0A7E6EHN9_9MOLL</name>
<dbReference type="UniPathway" id="UPA00223">
    <property type="reaction ID" value="UER01007"/>
</dbReference>
<dbReference type="PANTHER" id="PTHR11444:SF1">
    <property type="entry name" value="FUMARATE HYDRATASE, MITOCHONDRIAL"/>
    <property type="match status" value="1"/>
</dbReference>
<dbReference type="Pfam" id="PF00206">
    <property type="entry name" value="Lyase_1"/>
    <property type="match status" value="1"/>
</dbReference>
<accession>A0A7E6EHN9</accession>
<feature type="domain" description="Fumarate lyase N-terminal" evidence="4">
    <location>
        <begin position="116"/>
        <end position="275"/>
    </location>
</feature>
<organism evidence="5 6">
    <name type="scientific">Octopus sinensis</name>
    <name type="common">East Asian common octopus</name>
    <dbReference type="NCBI Taxonomy" id="2607531"/>
    <lineage>
        <taxon>Eukaryota</taxon>
        <taxon>Metazoa</taxon>
        <taxon>Spiralia</taxon>
        <taxon>Lophotrochozoa</taxon>
        <taxon>Mollusca</taxon>
        <taxon>Cephalopoda</taxon>
        <taxon>Coleoidea</taxon>
        <taxon>Octopodiformes</taxon>
        <taxon>Octopoda</taxon>
        <taxon>Incirrata</taxon>
        <taxon>Octopodidae</taxon>
        <taxon>Octopus</taxon>
    </lineage>
</organism>
<protein>
    <recommendedName>
        <fullName evidence="2">fumarate hydratase</fullName>
        <ecNumber evidence="2">4.2.1.2</ecNumber>
    </recommendedName>
</protein>
<dbReference type="InterPro" id="IPR008948">
    <property type="entry name" value="L-Aspartase-like"/>
</dbReference>
<dbReference type="AlphaFoldDB" id="A0A7E6EHN9"/>
<evidence type="ECO:0000313" key="5">
    <source>
        <dbReference type="Proteomes" id="UP000515154"/>
    </source>
</evidence>
<dbReference type="GO" id="GO:0006106">
    <property type="term" value="P:fumarate metabolic process"/>
    <property type="evidence" value="ECO:0007669"/>
    <property type="project" value="InterPro"/>
</dbReference>
<dbReference type="InterPro" id="IPR000362">
    <property type="entry name" value="Fumarate_lyase_fam"/>
</dbReference>
<gene>
    <name evidence="6" type="primary">LOC115228237</name>
</gene>
<comment type="similarity">
    <text evidence="1">Belongs to the class-II fumarase/aspartase family. Fumarase subfamily.</text>
</comment>
<dbReference type="FunFam" id="1.20.200.10:FF:000001">
    <property type="entry name" value="Fumarate hydratase, mitochondrial"/>
    <property type="match status" value="1"/>
</dbReference>
<dbReference type="EC" id="4.2.1.2" evidence="2"/>
<dbReference type="PANTHER" id="PTHR11444">
    <property type="entry name" value="ASPARTATEAMMONIA/ARGININOSUCCINATE/ADENYLOSUCCINATE LYASE"/>
    <property type="match status" value="1"/>
</dbReference>
<dbReference type="GO" id="GO:0004333">
    <property type="term" value="F:fumarate hydratase activity"/>
    <property type="evidence" value="ECO:0007669"/>
    <property type="project" value="UniProtKB-EC"/>
</dbReference>
<dbReference type="Proteomes" id="UP000515154">
    <property type="component" value="Unplaced"/>
</dbReference>
<dbReference type="GO" id="GO:0005739">
    <property type="term" value="C:mitochondrion"/>
    <property type="evidence" value="ECO:0007669"/>
    <property type="project" value="TreeGrafter"/>
</dbReference>
<reference evidence="6" key="1">
    <citation type="submission" date="2025-08" db="UniProtKB">
        <authorList>
            <consortium name="RefSeq"/>
        </authorList>
    </citation>
    <scope>IDENTIFICATION</scope>
</reference>
<dbReference type="InterPro" id="IPR024083">
    <property type="entry name" value="Fumarase/histidase_N"/>
</dbReference>
<dbReference type="GO" id="GO:0006108">
    <property type="term" value="P:malate metabolic process"/>
    <property type="evidence" value="ECO:0007669"/>
    <property type="project" value="TreeGrafter"/>
</dbReference>
<dbReference type="Gene3D" id="1.20.200.10">
    <property type="entry name" value="Fumarase/aspartase (Central domain)"/>
    <property type="match status" value="1"/>
</dbReference>
<keyword evidence="3" id="KW-0456">Lyase</keyword>
<dbReference type="RefSeq" id="XP_036354779.1">
    <property type="nucleotide sequence ID" value="XM_036498886.1"/>
</dbReference>
<evidence type="ECO:0000259" key="4">
    <source>
        <dbReference type="Pfam" id="PF00206"/>
    </source>
</evidence>
<evidence type="ECO:0000256" key="2">
    <source>
        <dbReference type="ARBA" id="ARBA00012921"/>
    </source>
</evidence>
<keyword evidence="5" id="KW-1185">Reference proteome</keyword>
<dbReference type="Gene3D" id="1.10.275.10">
    <property type="entry name" value="Fumarase/aspartase (N-terminal domain)"/>
    <property type="match status" value="2"/>
</dbReference>
<evidence type="ECO:0000256" key="3">
    <source>
        <dbReference type="ARBA" id="ARBA00023239"/>
    </source>
</evidence>
<proteinExistence type="inferred from homology"/>
<evidence type="ECO:0000313" key="6">
    <source>
        <dbReference type="RefSeq" id="XP_036354779.1"/>
    </source>
</evidence>
<sequence length="316" mass="34369">MRFIHVVRRSNLRYMSTYRKETDSFGEIKVPDNLYYGANTARSLINFNIGGKSERMPILENKVDWANFPLVIWQTGSGTQTNMNVNEVISNLAIERLGGKIGSKNPVHPNDHVNMGQDAVPLTLGQEFGAYAHQINNSILRIQDTMPRLLQLAIGGTAVGTGLNTTKGFAQKVARQISLETSFKPQLFVELDFISGENKFEGLAAHDAMVETHGALNTISCSLMKIANDLRLLGSGPRCGLGELSLPENEPGSSIMPVNPTQCEAMTMVAAQVMGNNVAVTFGGSCGHLQLNVFKPMIVSNVLQSISLIGNFSVFI</sequence>
<dbReference type="PRINTS" id="PR00149">
    <property type="entry name" value="FUMRATELYASE"/>
</dbReference>
<dbReference type="SUPFAM" id="SSF48557">
    <property type="entry name" value="L-aspartase-like"/>
    <property type="match status" value="1"/>
</dbReference>
<dbReference type="InterPro" id="IPR005677">
    <property type="entry name" value="Fum_hydII"/>
</dbReference>
<dbReference type="GO" id="GO:0006099">
    <property type="term" value="P:tricarboxylic acid cycle"/>
    <property type="evidence" value="ECO:0007669"/>
    <property type="project" value="UniProtKB-UniPathway"/>
</dbReference>
<dbReference type="InterPro" id="IPR022761">
    <property type="entry name" value="Fumarate_lyase_N"/>
</dbReference>